<dbReference type="Pfam" id="PF02812">
    <property type="entry name" value="ELFV_dehydrog_N"/>
    <property type="match status" value="1"/>
</dbReference>
<dbReference type="PANTHER" id="PTHR43571">
    <property type="entry name" value="NADP-SPECIFIC GLUTAMATE DEHYDROGENASE 1-RELATED"/>
    <property type="match status" value="1"/>
</dbReference>
<dbReference type="PROSITE" id="PS00074">
    <property type="entry name" value="GLFV_DEHYDROGENASE"/>
    <property type="match status" value="1"/>
</dbReference>
<dbReference type="GO" id="GO:0004354">
    <property type="term" value="F:glutamate dehydrogenase (NADP+) activity"/>
    <property type="evidence" value="ECO:0007669"/>
    <property type="project" value="TreeGrafter"/>
</dbReference>
<comment type="similarity">
    <text evidence="1 3">Belongs to the Glu/Leu/Phe/Val dehydrogenases family.</text>
</comment>
<dbReference type="PIRSF" id="PIRSF000185">
    <property type="entry name" value="Glu_DH"/>
    <property type="match status" value="1"/>
</dbReference>
<evidence type="ECO:0000256" key="5">
    <source>
        <dbReference type="PIRSR" id="PIRSR000185-2"/>
    </source>
</evidence>
<comment type="caution">
    <text evidence="8">The sequence shown here is derived from an EMBL/GenBank/DDBJ whole genome shotgun (WGS) entry which is preliminary data.</text>
</comment>
<feature type="active site" description="Proton donor" evidence="4">
    <location>
        <position position="136"/>
    </location>
</feature>
<feature type="domain" description="Glutamate/phenylalanine/leucine/valine/L-tryptophan dehydrogenase C-terminal" evidence="7">
    <location>
        <begin position="238"/>
        <end position="524"/>
    </location>
</feature>
<feature type="binding site" evidence="5">
    <location>
        <position position="201"/>
    </location>
    <ligand>
        <name>substrate</name>
    </ligand>
</feature>
<reference evidence="8" key="1">
    <citation type="submission" date="2021-03" db="EMBL/GenBank/DDBJ databases">
        <authorList>
            <person name="Tagirdzhanova G."/>
        </authorList>
    </citation>
    <scope>NUCLEOTIDE SEQUENCE</scope>
</reference>
<evidence type="ECO:0000256" key="2">
    <source>
        <dbReference type="ARBA" id="ARBA00023002"/>
    </source>
</evidence>
<dbReference type="InterPro" id="IPR036291">
    <property type="entry name" value="NAD(P)-bd_dom_sf"/>
</dbReference>
<dbReference type="InterPro" id="IPR006097">
    <property type="entry name" value="Glu/Leu/Phe/Val/Trp_DH_dimer"/>
</dbReference>
<proteinExistence type="inferred from homology"/>
<evidence type="ECO:0000313" key="9">
    <source>
        <dbReference type="Proteomes" id="UP000664534"/>
    </source>
</evidence>
<dbReference type="Proteomes" id="UP000664534">
    <property type="component" value="Unassembled WGS sequence"/>
</dbReference>
<feature type="binding site" evidence="5">
    <location>
        <position position="124"/>
    </location>
    <ligand>
        <name>substrate</name>
    </ligand>
</feature>
<dbReference type="Gene3D" id="3.40.50.720">
    <property type="entry name" value="NAD(P)-binding Rossmann-like Domain"/>
    <property type="match status" value="1"/>
</dbReference>
<dbReference type="InterPro" id="IPR046346">
    <property type="entry name" value="Aminoacid_DH-like_N_sf"/>
</dbReference>
<feature type="binding site" evidence="5">
    <location>
        <position position="451"/>
    </location>
    <ligand>
        <name>substrate</name>
    </ligand>
</feature>
<dbReference type="GO" id="GO:0006537">
    <property type="term" value="P:glutamate biosynthetic process"/>
    <property type="evidence" value="ECO:0007669"/>
    <property type="project" value="TreeGrafter"/>
</dbReference>
<feature type="binding site" evidence="5">
    <location>
        <position position="279"/>
    </location>
    <ligand>
        <name>NAD(+)</name>
        <dbReference type="ChEBI" id="CHEBI:57540"/>
    </ligand>
</feature>
<dbReference type="InterPro" id="IPR050724">
    <property type="entry name" value="Glu_Leu_Phe_Val_DH"/>
</dbReference>
<dbReference type="InterPro" id="IPR033524">
    <property type="entry name" value="Glu/Leu/Phe/Val_DH_AS"/>
</dbReference>
<evidence type="ECO:0000256" key="6">
    <source>
        <dbReference type="PIRSR" id="PIRSR000185-3"/>
    </source>
</evidence>
<name>A0A8H3I9E5_9LECA</name>
<dbReference type="GO" id="GO:0005829">
    <property type="term" value="C:cytosol"/>
    <property type="evidence" value="ECO:0007669"/>
    <property type="project" value="TreeGrafter"/>
</dbReference>
<dbReference type="GO" id="GO:0000166">
    <property type="term" value="F:nucleotide binding"/>
    <property type="evidence" value="ECO:0007669"/>
    <property type="project" value="UniProtKB-KW"/>
</dbReference>
<feature type="binding site" evidence="5">
    <location>
        <position position="121"/>
    </location>
    <ligand>
        <name>substrate</name>
    </ligand>
</feature>
<dbReference type="SUPFAM" id="SSF53223">
    <property type="entry name" value="Aminoacid dehydrogenase-like, N-terminal domain"/>
    <property type="match status" value="1"/>
</dbReference>
<dbReference type="SUPFAM" id="SSF51735">
    <property type="entry name" value="NAD(P)-binding Rossmann-fold domains"/>
    <property type="match status" value="1"/>
</dbReference>
<feature type="binding site" evidence="5">
    <location>
        <position position="245"/>
    </location>
    <ligand>
        <name>NAD(+)</name>
        <dbReference type="ChEBI" id="CHEBI:57540"/>
    </ligand>
</feature>
<organism evidence="8 9">
    <name type="scientific">Imshaugia aleurites</name>
    <dbReference type="NCBI Taxonomy" id="172621"/>
    <lineage>
        <taxon>Eukaryota</taxon>
        <taxon>Fungi</taxon>
        <taxon>Dikarya</taxon>
        <taxon>Ascomycota</taxon>
        <taxon>Pezizomycotina</taxon>
        <taxon>Lecanoromycetes</taxon>
        <taxon>OSLEUM clade</taxon>
        <taxon>Lecanoromycetidae</taxon>
        <taxon>Lecanorales</taxon>
        <taxon>Lecanorineae</taxon>
        <taxon>Parmeliaceae</taxon>
        <taxon>Imshaugia</taxon>
    </lineage>
</organism>
<feature type="binding site" evidence="5">
    <location>
        <position position="100"/>
    </location>
    <ligand>
        <name>substrate</name>
    </ligand>
</feature>
<keyword evidence="9" id="KW-1185">Reference proteome</keyword>
<keyword evidence="5" id="KW-0547">Nucleotide-binding</keyword>
<dbReference type="PANTHER" id="PTHR43571:SF1">
    <property type="entry name" value="NADP-SPECIFIC GLUTAMATE DEHYDROGENASE 1-RELATED"/>
    <property type="match status" value="1"/>
</dbReference>
<dbReference type="Gene3D" id="3.40.50.10860">
    <property type="entry name" value="Leucine Dehydrogenase, chain A, domain 1"/>
    <property type="match status" value="1"/>
</dbReference>
<dbReference type="SMART" id="SM00839">
    <property type="entry name" value="ELFV_dehydrog"/>
    <property type="match status" value="1"/>
</dbReference>
<evidence type="ECO:0000313" key="8">
    <source>
        <dbReference type="EMBL" id="CAF9912340.1"/>
    </source>
</evidence>
<dbReference type="AlphaFoldDB" id="A0A8H3I9E5"/>
<evidence type="ECO:0000256" key="4">
    <source>
        <dbReference type="PIRSR" id="PIRSR000185-1"/>
    </source>
</evidence>
<evidence type="ECO:0000256" key="3">
    <source>
        <dbReference type="PIRNR" id="PIRNR000185"/>
    </source>
</evidence>
<dbReference type="Pfam" id="PF00208">
    <property type="entry name" value="ELFV_dehydrog"/>
    <property type="match status" value="2"/>
</dbReference>
<accession>A0A8H3I9E5</accession>
<gene>
    <name evidence="8" type="ORF">IMSHALPRED_000288</name>
</gene>
<feature type="site" description="Important for catalysis" evidence="6">
    <location>
        <position position="202"/>
    </location>
</feature>
<evidence type="ECO:0000256" key="1">
    <source>
        <dbReference type="ARBA" id="ARBA00006382"/>
    </source>
</evidence>
<dbReference type="EMBL" id="CAJPDT010000010">
    <property type="protein sequence ID" value="CAF9912340.1"/>
    <property type="molecule type" value="Genomic_DNA"/>
</dbReference>
<dbReference type="InterPro" id="IPR014362">
    <property type="entry name" value="Glu_DH"/>
</dbReference>
<protein>
    <recommendedName>
        <fullName evidence="3">Glutamate dehydrogenase</fullName>
    </recommendedName>
</protein>
<keyword evidence="5" id="KW-0520">NAD</keyword>
<keyword evidence="2 3" id="KW-0560">Oxidoreductase</keyword>
<dbReference type="InterPro" id="IPR006096">
    <property type="entry name" value="Glu/Leu/Phe/Val/Trp_DH_C"/>
</dbReference>
<evidence type="ECO:0000259" key="7">
    <source>
        <dbReference type="SMART" id="SM00839"/>
    </source>
</evidence>
<dbReference type="OrthoDB" id="6718861at2759"/>
<sequence length="527" mass="57694">MTTLACEPEFEQAYEDLVSALENSSLFEKHPEYKTALKIAAIPERVIQFRIVWENVGVSQPSTSQHFYILDHEIRLRDSNEVQVNRGYRVQFNSSLGPYKGGTRFHPTVNLSLLKFLALEQTFKNALTGLNLGGAKGGADFDPKGKSDGEIRRFCTAFMRELRSMSTPSRSRESTFKRNEETDVGAITSKCIGANTDIPAGDIGVTSCEIGWLFGTYKAETSLWEGCITGKGRALGGTSMKPEATGYGLIYYVGHMIEYVSHGEETFKSKRVAISGSGNVAQYAALKAIELGAIVVSLSDSKGTIISTSDKGLNSDDIINIITLKKKRKQLIEFMEPSMENSKYIEAERPWKHIGKIDVALPCATQNEASYHSFSAIGSSNHVIEFRNHVSEHEAASLISAGCKFIAEGSNMGCSQEAIGVFEKTRKENQKHEAIWFAPGKAANAGGSVVSGLEMAQNSQRASWSAKKVDDQLIEIMESIFKLGIDTAREYVELAEAEGELPSLLAGSNIAGFCRVAAAMRAQGDWW</sequence>